<dbReference type="InterPro" id="IPR000868">
    <property type="entry name" value="Isochorismatase-like_dom"/>
</dbReference>
<feature type="domain" description="Isochorismatase-like" evidence="1">
    <location>
        <begin position="11"/>
        <end position="160"/>
    </location>
</feature>
<evidence type="ECO:0000313" key="2">
    <source>
        <dbReference type="EMBL" id="MCF4141830.1"/>
    </source>
</evidence>
<dbReference type="Proteomes" id="UP001200430">
    <property type="component" value="Unassembled WGS sequence"/>
</dbReference>
<dbReference type="InterPro" id="IPR036380">
    <property type="entry name" value="Isochorismatase-like_sf"/>
</dbReference>
<evidence type="ECO:0000313" key="3">
    <source>
        <dbReference type="Proteomes" id="UP001200430"/>
    </source>
</evidence>
<sequence length="183" mass="20478">MNPQILRPKNTVMLMIDVQEKLLPAIYGKESVELNAKKLIKASQAMEIPLKVTEQYPKGLGTTVPGLAEEISSDDVFEKKAFGCFDEEGFDDFFRCTRRNQVVLFGIESHICVHTTAMQLLERDFEVTVVADGCGSRENGNHEIALRNMSACGVHVLPMESVVYQLIKVSGTPEFKQLLPLFK</sequence>
<dbReference type="EMBL" id="JAKGUD010000002">
    <property type="protein sequence ID" value="MCF4141830.1"/>
    <property type="molecule type" value="Genomic_DNA"/>
</dbReference>
<comment type="caution">
    <text evidence="2">The sequence shown here is derived from an EMBL/GenBank/DDBJ whole genome shotgun (WGS) entry which is preliminary data.</text>
</comment>
<protein>
    <submittedName>
        <fullName evidence="2">Isochorismatase family protein</fullName>
    </submittedName>
</protein>
<dbReference type="InterPro" id="IPR050993">
    <property type="entry name" value="Isochorismatase_domain"/>
</dbReference>
<reference evidence="2 3" key="1">
    <citation type="submission" date="2022-01" db="EMBL/GenBank/DDBJ databases">
        <title>Dethiosulfovibrio faecalis sp. nov., a novel proteolytic, non-sulfur-reducing bacterium isolated from a marine aquaculture solid waste bioreactor.</title>
        <authorList>
            <person name="Grabowski S."/>
            <person name="Apolinario E."/>
            <person name="Schneider N."/>
            <person name="Marshall C.W."/>
            <person name="Sowers K.R."/>
        </authorList>
    </citation>
    <scope>NUCLEOTIDE SEQUENCE [LARGE SCALE GENOMIC DNA]</scope>
    <source>
        <strain evidence="2 3">DSM 12537</strain>
    </source>
</reference>
<dbReference type="PANTHER" id="PTHR14119:SF3">
    <property type="entry name" value="ISOCHORISMATASE DOMAIN-CONTAINING PROTEIN 2"/>
    <property type="match status" value="1"/>
</dbReference>
<name>A0ABS9EPL6_9BACT</name>
<dbReference type="PANTHER" id="PTHR14119">
    <property type="entry name" value="HYDROLASE"/>
    <property type="match status" value="1"/>
</dbReference>
<gene>
    <name evidence="2" type="ORF">L2W38_03220</name>
</gene>
<keyword evidence="3" id="KW-1185">Reference proteome</keyword>
<dbReference type="RefSeq" id="WP_236098586.1">
    <property type="nucleotide sequence ID" value="NZ_JAKGUD010000002.1"/>
</dbReference>
<dbReference type="SUPFAM" id="SSF52499">
    <property type="entry name" value="Isochorismatase-like hydrolases"/>
    <property type="match status" value="1"/>
</dbReference>
<dbReference type="Pfam" id="PF00857">
    <property type="entry name" value="Isochorismatase"/>
    <property type="match status" value="1"/>
</dbReference>
<dbReference type="Gene3D" id="3.40.50.850">
    <property type="entry name" value="Isochorismatase-like"/>
    <property type="match status" value="1"/>
</dbReference>
<organism evidence="2 3">
    <name type="scientific">Dethiosulfovibrio marinus</name>
    <dbReference type="NCBI Taxonomy" id="133532"/>
    <lineage>
        <taxon>Bacteria</taxon>
        <taxon>Thermotogati</taxon>
        <taxon>Synergistota</taxon>
        <taxon>Synergistia</taxon>
        <taxon>Synergistales</taxon>
        <taxon>Dethiosulfovibrionaceae</taxon>
        <taxon>Dethiosulfovibrio</taxon>
    </lineage>
</organism>
<proteinExistence type="predicted"/>
<accession>A0ABS9EPL6</accession>
<evidence type="ECO:0000259" key="1">
    <source>
        <dbReference type="Pfam" id="PF00857"/>
    </source>
</evidence>